<name>A0A8S3W7I5_PARAO</name>
<organism evidence="1 2">
    <name type="scientific">Parnassius apollo</name>
    <name type="common">Apollo butterfly</name>
    <name type="synonym">Papilio apollo</name>
    <dbReference type="NCBI Taxonomy" id="110799"/>
    <lineage>
        <taxon>Eukaryota</taxon>
        <taxon>Metazoa</taxon>
        <taxon>Ecdysozoa</taxon>
        <taxon>Arthropoda</taxon>
        <taxon>Hexapoda</taxon>
        <taxon>Insecta</taxon>
        <taxon>Pterygota</taxon>
        <taxon>Neoptera</taxon>
        <taxon>Endopterygota</taxon>
        <taxon>Lepidoptera</taxon>
        <taxon>Glossata</taxon>
        <taxon>Ditrysia</taxon>
        <taxon>Papilionoidea</taxon>
        <taxon>Papilionidae</taxon>
        <taxon>Parnassiinae</taxon>
        <taxon>Parnassini</taxon>
        <taxon>Parnassius</taxon>
        <taxon>Parnassius</taxon>
    </lineage>
</organism>
<evidence type="ECO:0000313" key="2">
    <source>
        <dbReference type="Proteomes" id="UP000691718"/>
    </source>
</evidence>
<dbReference type="Proteomes" id="UP000691718">
    <property type="component" value="Unassembled WGS sequence"/>
</dbReference>
<evidence type="ECO:0000313" key="1">
    <source>
        <dbReference type="EMBL" id="CAG4944928.1"/>
    </source>
</evidence>
<comment type="caution">
    <text evidence="1">The sequence shown here is derived from an EMBL/GenBank/DDBJ whole genome shotgun (WGS) entry which is preliminary data.</text>
</comment>
<protein>
    <submittedName>
        <fullName evidence="1">(apollo) hypothetical protein</fullName>
    </submittedName>
</protein>
<accession>A0A8S3W7I5</accession>
<dbReference type="AlphaFoldDB" id="A0A8S3W7I5"/>
<dbReference type="OrthoDB" id="7332488at2759"/>
<gene>
    <name evidence="1" type="ORF">PAPOLLO_LOCUS2965</name>
</gene>
<proteinExistence type="predicted"/>
<reference evidence="1" key="1">
    <citation type="submission" date="2021-04" db="EMBL/GenBank/DDBJ databases">
        <authorList>
            <person name="Tunstrom K."/>
        </authorList>
    </citation>
    <scope>NUCLEOTIDE SEQUENCE</scope>
</reference>
<dbReference type="EMBL" id="CAJQZP010000196">
    <property type="protein sequence ID" value="CAG4944928.1"/>
    <property type="molecule type" value="Genomic_DNA"/>
</dbReference>
<keyword evidence="2" id="KW-1185">Reference proteome</keyword>
<sequence length="114" mass="13143">MGERNMMTKIFIKNETFGETVKAMAEEINRCIGITPLRVKPIGKSGRLHLLLFENKYTVRHILHAFDTSQRTIFCAKKNKAQPYMENLAHINQCKIVMPSTIRSTRTAPKRIQP</sequence>